<organism evidence="1 2">
    <name type="scientific">Araneus ventricosus</name>
    <name type="common">Orbweaver spider</name>
    <name type="synonym">Epeira ventricosa</name>
    <dbReference type="NCBI Taxonomy" id="182803"/>
    <lineage>
        <taxon>Eukaryota</taxon>
        <taxon>Metazoa</taxon>
        <taxon>Ecdysozoa</taxon>
        <taxon>Arthropoda</taxon>
        <taxon>Chelicerata</taxon>
        <taxon>Arachnida</taxon>
        <taxon>Araneae</taxon>
        <taxon>Araneomorphae</taxon>
        <taxon>Entelegynae</taxon>
        <taxon>Araneoidea</taxon>
        <taxon>Araneidae</taxon>
        <taxon>Araneus</taxon>
    </lineage>
</organism>
<dbReference type="Gene3D" id="3.30.420.10">
    <property type="entry name" value="Ribonuclease H-like superfamily/Ribonuclease H"/>
    <property type="match status" value="1"/>
</dbReference>
<comment type="caution">
    <text evidence="1">The sequence shown here is derived from an EMBL/GenBank/DDBJ whole genome shotgun (WGS) entry which is preliminary data.</text>
</comment>
<evidence type="ECO:0000313" key="2">
    <source>
        <dbReference type="Proteomes" id="UP000499080"/>
    </source>
</evidence>
<name>A0A4Y2FTT4_ARAVE</name>
<dbReference type="InterPro" id="IPR036397">
    <property type="entry name" value="RNaseH_sf"/>
</dbReference>
<gene>
    <name evidence="1" type="ORF">AVEN_250551_1</name>
</gene>
<accession>A0A4Y2FTT4</accession>
<sequence>MTTAYGCGGASTPVNHLLGERYNSTHVVKQHTARTACVMVWGHKLCKPAHSNCGTYNLTSQRYFDDIIRPYVAPSLNGLPGAIFQQDNARPQTLVPHMLSNRACVGPAEAPDAAVSLCTVVPPKSGQSRDQKFCPLLGGVRYWGGQPFHKKSFCTSV</sequence>
<dbReference type="EMBL" id="BGPR01001069">
    <property type="protein sequence ID" value="GBM44571.1"/>
    <property type="molecule type" value="Genomic_DNA"/>
</dbReference>
<dbReference type="Proteomes" id="UP000499080">
    <property type="component" value="Unassembled WGS sequence"/>
</dbReference>
<keyword evidence="2" id="KW-1185">Reference proteome</keyword>
<proteinExistence type="predicted"/>
<protein>
    <submittedName>
        <fullName evidence="1">Uncharacterized protein</fullName>
    </submittedName>
</protein>
<evidence type="ECO:0000313" key="1">
    <source>
        <dbReference type="EMBL" id="GBM44571.1"/>
    </source>
</evidence>
<dbReference type="GO" id="GO:0003676">
    <property type="term" value="F:nucleic acid binding"/>
    <property type="evidence" value="ECO:0007669"/>
    <property type="project" value="InterPro"/>
</dbReference>
<reference evidence="1 2" key="1">
    <citation type="journal article" date="2019" name="Sci. Rep.">
        <title>Orb-weaving spider Araneus ventricosus genome elucidates the spidroin gene catalogue.</title>
        <authorList>
            <person name="Kono N."/>
            <person name="Nakamura H."/>
            <person name="Ohtoshi R."/>
            <person name="Moran D.A.P."/>
            <person name="Shinohara A."/>
            <person name="Yoshida Y."/>
            <person name="Fujiwara M."/>
            <person name="Mori M."/>
            <person name="Tomita M."/>
            <person name="Arakawa K."/>
        </authorList>
    </citation>
    <scope>NUCLEOTIDE SEQUENCE [LARGE SCALE GENOMIC DNA]</scope>
</reference>
<dbReference type="AlphaFoldDB" id="A0A4Y2FTT4"/>